<feature type="region of interest" description="Disordered" evidence="2">
    <location>
        <begin position="32"/>
        <end position="70"/>
    </location>
</feature>
<keyword evidence="1" id="KW-0175">Coiled coil</keyword>
<dbReference type="AlphaFoldDB" id="A0A1A8ZDS1"/>
<feature type="region of interest" description="Disordered" evidence="2">
    <location>
        <begin position="178"/>
        <end position="234"/>
    </location>
</feature>
<accession>A0A1A8ZDS1</accession>
<gene>
    <name evidence="3" type="ORF">POVWA1_045090</name>
</gene>
<protein>
    <submittedName>
        <fullName evidence="3">Uncharacterized protein</fullName>
    </submittedName>
</protein>
<evidence type="ECO:0000256" key="2">
    <source>
        <dbReference type="SAM" id="MobiDB-lite"/>
    </source>
</evidence>
<feature type="coiled-coil region" evidence="1">
    <location>
        <begin position="317"/>
        <end position="344"/>
    </location>
</feature>
<feature type="compositionally biased region" description="Basic residues" evidence="2">
    <location>
        <begin position="43"/>
        <end position="54"/>
    </location>
</feature>
<dbReference type="EMBL" id="FLRD01000121">
    <property type="protein sequence ID" value="SBT42011.1"/>
    <property type="molecule type" value="Genomic_DNA"/>
</dbReference>
<organism evidence="3 4">
    <name type="scientific">Plasmodium ovale wallikeri</name>
    <dbReference type="NCBI Taxonomy" id="864142"/>
    <lineage>
        <taxon>Eukaryota</taxon>
        <taxon>Sar</taxon>
        <taxon>Alveolata</taxon>
        <taxon>Apicomplexa</taxon>
        <taxon>Aconoidasida</taxon>
        <taxon>Haemosporida</taxon>
        <taxon>Plasmodiidae</taxon>
        <taxon>Plasmodium</taxon>
        <taxon>Plasmodium (Plasmodium)</taxon>
    </lineage>
</organism>
<feature type="compositionally biased region" description="Basic and acidic residues" evidence="2">
    <location>
        <begin position="261"/>
        <end position="273"/>
    </location>
</feature>
<reference evidence="4" key="1">
    <citation type="submission" date="2016-05" db="EMBL/GenBank/DDBJ databases">
        <authorList>
            <person name="Naeem Raeece"/>
        </authorList>
    </citation>
    <scope>NUCLEOTIDE SEQUENCE [LARGE SCALE GENOMIC DNA]</scope>
</reference>
<keyword evidence="4" id="KW-1185">Reference proteome</keyword>
<feature type="compositionally biased region" description="Basic and acidic residues" evidence="2">
    <location>
        <begin position="194"/>
        <end position="222"/>
    </location>
</feature>
<feature type="coiled-coil region" evidence="1">
    <location>
        <begin position="418"/>
        <end position="445"/>
    </location>
</feature>
<feature type="region of interest" description="Disordered" evidence="2">
    <location>
        <begin position="259"/>
        <end position="309"/>
    </location>
</feature>
<sequence>MSKSLMLARENHQKGVANGEANCKGENFPYSFGENSREFFKKETRRKGKKKNKNRKGDENVIGESGVIDDGGENANRSSIFCSNEREIKGNHRNGGINYLGAGKKGKLEKSKEHAETIKRDIPSRLHYEAERKSPSHNGKNLRCTENVETMHDILLHNSNSRSKLIKINDERHNSNFCCKDAKPVKGTTSLKSKHGDRDPMVEHCNDHKDLPDDGGGTRDEGNSEPSGGSDDEREVQIIISHSEKMNNSGTVVRKQAYDPNWEKTGEEKEGGKGEVIGETNEGANEGAKEVAKEDAKEDAKGNETGEVPAVSKFGKADEAEIRKEDILLQYEKYNRKKKRKKKKKKKKIKSKLFKKSVIYSNYSGPDILNMLNQMKLNLSFYQREVDDFLNVIRNLQNIVLIEREKYCELKEMLKYTTEEIEKENNKLYEELNIYKQKYNKLRSVISNIGYGIFFNIDDEEVKKGTYCNRENNAYRNCEKFYSEEIPEQHGEYDYVMINGKFSTGNDGTYDNKYVRRGRHRNNSSLLKYLDF</sequence>
<evidence type="ECO:0000256" key="1">
    <source>
        <dbReference type="SAM" id="Coils"/>
    </source>
</evidence>
<evidence type="ECO:0000313" key="4">
    <source>
        <dbReference type="Proteomes" id="UP000078555"/>
    </source>
</evidence>
<dbReference type="Proteomes" id="UP000078555">
    <property type="component" value="Unassembled WGS sequence"/>
</dbReference>
<name>A0A1A8ZDS1_PLAOA</name>
<evidence type="ECO:0000313" key="3">
    <source>
        <dbReference type="EMBL" id="SBT42011.1"/>
    </source>
</evidence>
<proteinExistence type="predicted"/>
<feature type="compositionally biased region" description="Basic and acidic residues" evidence="2">
    <location>
        <begin position="287"/>
        <end position="304"/>
    </location>
</feature>